<evidence type="ECO:0000256" key="1">
    <source>
        <dbReference type="SAM" id="Phobius"/>
    </source>
</evidence>
<gene>
    <name evidence="3" type="ORF">UY44_C0001G0056</name>
</gene>
<evidence type="ECO:0000313" key="3">
    <source>
        <dbReference type="EMBL" id="KKW09491.1"/>
    </source>
</evidence>
<keyword evidence="1" id="KW-1133">Transmembrane helix</keyword>
<feature type="transmembrane region" description="Helical" evidence="1">
    <location>
        <begin position="21"/>
        <end position="47"/>
    </location>
</feature>
<dbReference type="Proteomes" id="UP000033965">
    <property type="component" value="Unassembled WGS sequence"/>
</dbReference>
<accession>A0A0G1VSP3</accession>
<dbReference type="Pfam" id="PF20803">
    <property type="entry name" value="PaaX_M"/>
    <property type="match status" value="1"/>
</dbReference>
<proteinExistence type="predicted"/>
<feature type="domain" description="Transcriptional repressor PaaX-like central Cas2-like" evidence="2">
    <location>
        <begin position="112"/>
        <end position="163"/>
    </location>
</feature>
<name>A0A0G1VSP3_9BACT</name>
<keyword evidence="1" id="KW-0472">Membrane</keyword>
<keyword evidence="1" id="KW-0812">Transmembrane</keyword>
<organism evidence="3 4">
    <name type="scientific">Candidatus Kaiserbacteria bacterium GW2011_GWA2_49_19</name>
    <dbReference type="NCBI Taxonomy" id="1618669"/>
    <lineage>
        <taxon>Bacteria</taxon>
        <taxon>Candidatus Kaiseribacteriota</taxon>
    </lineage>
</organism>
<dbReference type="EMBL" id="LCPZ01000001">
    <property type="protein sequence ID" value="KKW09491.1"/>
    <property type="molecule type" value="Genomic_DNA"/>
</dbReference>
<comment type="caution">
    <text evidence="3">The sequence shown here is derived from an EMBL/GenBank/DDBJ whole genome shotgun (WGS) entry which is preliminary data.</text>
</comment>
<evidence type="ECO:0000313" key="4">
    <source>
        <dbReference type="Proteomes" id="UP000033965"/>
    </source>
</evidence>
<dbReference type="InterPro" id="IPR048846">
    <property type="entry name" value="PaaX-like_central"/>
</dbReference>
<dbReference type="AlphaFoldDB" id="A0A0G1VSP3"/>
<dbReference type="SUPFAM" id="SSF143430">
    <property type="entry name" value="TTP0101/SSO1404-like"/>
    <property type="match status" value="1"/>
</dbReference>
<sequence length="196" mass="23049">MIGEIKNIVRLAKKKIREDDLIYDLFCMGAALAAVSFPHIAAVAVFMKVAEERGYGYSKTQLRNSFYSLQKKGALVVLPRKNYNAICLSGDAVRHAKCYELLRGFEVKRQVAWDKKWRLVLFDIKHERTSARNALRTLLKRVGFVRYQKSVWLYPFDCEKEVEFFRSFFLLREEELRLVHAVNIGNDKFFRKIFKL</sequence>
<dbReference type="Gene3D" id="3.30.70.2650">
    <property type="match status" value="1"/>
</dbReference>
<protein>
    <submittedName>
        <fullName evidence="3">Phenylacetic acid degradation operon negative regulatory protein</fullName>
    </submittedName>
</protein>
<evidence type="ECO:0000259" key="2">
    <source>
        <dbReference type="Pfam" id="PF20803"/>
    </source>
</evidence>
<reference evidence="3 4" key="1">
    <citation type="journal article" date="2015" name="Nature">
        <title>rRNA introns, odd ribosomes, and small enigmatic genomes across a large radiation of phyla.</title>
        <authorList>
            <person name="Brown C.T."/>
            <person name="Hug L.A."/>
            <person name="Thomas B.C."/>
            <person name="Sharon I."/>
            <person name="Castelle C.J."/>
            <person name="Singh A."/>
            <person name="Wilkins M.J."/>
            <person name="Williams K.H."/>
            <person name="Banfield J.F."/>
        </authorList>
    </citation>
    <scope>NUCLEOTIDE SEQUENCE [LARGE SCALE GENOMIC DNA]</scope>
</reference>